<accession>A0A0E9RU63</accession>
<reference evidence="1" key="1">
    <citation type="submission" date="2014-11" db="EMBL/GenBank/DDBJ databases">
        <authorList>
            <person name="Amaro Gonzalez C."/>
        </authorList>
    </citation>
    <scope>NUCLEOTIDE SEQUENCE</scope>
</reference>
<sequence>MLNHLAQFKKN</sequence>
<name>A0A0E9RU63_ANGAN</name>
<evidence type="ECO:0000313" key="1">
    <source>
        <dbReference type="EMBL" id="JAH32352.1"/>
    </source>
</evidence>
<dbReference type="EMBL" id="GBXM01076225">
    <property type="protein sequence ID" value="JAH32352.1"/>
    <property type="molecule type" value="Transcribed_RNA"/>
</dbReference>
<reference evidence="1" key="2">
    <citation type="journal article" date="2015" name="Fish Shellfish Immunol.">
        <title>Early steps in the European eel (Anguilla anguilla)-Vibrio vulnificus interaction in the gills: Role of the RtxA13 toxin.</title>
        <authorList>
            <person name="Callol A."/>
            <person name="Pajuelo D."/>
            <person name="Ebbesson L."/>
            <person name="Teles M."/>
            <person name="MacKenzie S."/>
            <person name="Amaro C."/>
        </authorList>
    </citation>
    <scope>NUCLEOTIDE SEQUENCE</scope>
</reference>
<proteinExistence type="predicted"/>
<organism evidence="1">
    <name type="scientific">Anguilla anguilla</name>
    <name type="common">European freshwater eel</name>
    <name type="synonym">Muraena anguilla</name>
    <dbReference type="NCBI Taxonomy" id="7936"/>
    <lineage>
        <taxon>Eukaryota</taxon>
        <taxon>Metazoa</taxon>
        <taxon>Chordata</taxon>
        <taxon>Craniata</taxon>
        <taxon>Vertebrata</taxon>
        <taxon>Euteleostomi</taxon>
        <taxon>Actinopterygii</taxon>
        <taxon>Neopterygii</taxon>
        <taxon>Teleostei</taxon>
        <taxon>Anguilliformes</taxon>
        <taxon>Anguillidae</taxon>
        <taxon>Anguilla</taxon>
    </lineage>
</organism>
<protein>
    <submittedName>
        <fullName evidence="1">Uncharacterized protein</fullName>
    </submittedName>
</protein>